<feature type="region of interest" description="Disordered" evidence="2">
    <location>
        <begin position="8"/>
        <end position="85"/>
    </location>
</feature>
<protein>
    <submittedName>
        <fullName evidence="4">Leucine-rich repeat-containing protein DDB_G0290503</fullName>
    </submittedName>
</protein>
<dbReference type="PANTHER" id="PTHR23159:SF60">
    <property type="entry name" value="SPINDLE ASSEMBLY ABNORMAL PROTEIN 4"/>
    <property type="match status" value="1"/>
</dbReference>
<feature type="coiled-coil region" evidence="1">
    <location>
        <begin position="1102"/>
        <end position="1385"/>
    </location>
</feature>
<reference evidence="4" key="1">
    <citation type="submission" date="2025-08" db="UniProtKB">
        <authorList>
            <consortium name="RefSeq"/>
        </authorList>
    </citation>
    <scope>IDENTIFICATION</scope>
</reference>
<name>A0AAJ7WIW0_9ACAR</name>
<dbReference type="GeneID" id="100905154"/>
<feature type="region of interest" description="Disordered" evidence="2">
    <location>
        <begin position="1634"/>
        <end position="1663"/>
    </location>
</feature>
<sequence>MNFIVGLLSGSGGSAQSGNRDGASDSDTPRRHTPTSENYGEGPHDSSTVTSVYGTPRTQCSFSSSDSSPSPTLQRSNSTRRNVSSIDLEKYEQALKEQKEAIKERNDLIKLLTERLRATAGEQNQLLKEEHERIKELEMELDHVKRKNSLRLNTSRSPESLKASLNSSQSSVVVREWSDTSFHEVAALRDQVESLRNEVTRVSDEASMWKSKFSEAQNRMQIIEERSRGLEGELSEVKTQLIWASEEHEQVKASLQIRESELNRAQQDLNLKDESLAEAMARLEALRKFESESTVLQRSLQQLKNELNQSQNLNKSLRDQLSATQSAFTVNDSISEQTQYFDFPTPVPSTSSLSQAQRDEISDLLTAWSDCKEFGAVESVEDLIGTLRSIREYVLSGRAQLQEELEDVLKEGQEVQGLHDVVGIVQTLKAYGLQGRRVPSLEEEICTLKVKLADCEAKLDTTEKELDRLRSAECRQPFVAEIERVRQETEADMAQKLYALQSENLQLQHKRGLLEAQVANLLNSSAQGTAEESSQTMDNLQEANLEDSREGIESLFEERANLVSRINGKLEKDSRKLLKKLMNVQDRLLSSEKLLIQNDLVEKIRVAQKQTEEIVEQKYLAQIESLTAKWECDKNIALHDQLLRYLRELSEPMTVHDHMVAIRALLEEELLEARLQFGLVQLNKKEEAPARVTSGTPSSLQLYEQFCDGIERTRVHFEDLCGVLTKAINSTKDALILKDNNRLNELQTSLNEFRDLVFLKDEELGKLRSELEAVRLQMGDLLSENEALVKEKQLSDIRCLETSRIVEGTKSILGVQCEDSRLLALLQEIVAATESESVSLKDLAQALRNGTKLAEEARRVLISKLNDSQMSLDMSAVSVNSTVSSVPEQLAQLRREYDQLQQKLTQVEEQKEYFENMSFASRMDVSGCEVKLSDSLIKLVGELRQEKVKSSELQKKLDETLPEEGASKPKRALQSNHRLLSILSDVVKTCVSCEQDIARVLQETGALSSSDCNYTIPLIDEEEPLPSLGSALNASRDEGINGLYPSNQELNQELMEDVMELPISLGSLADGSNDPQDDMVLVPSRRLKASVSQMVDYVKASNSHWSAKVRELDDHLDRLRAELQDEKAARTDFAEQLVKAKETVIALEETRERLFTELQLTLGKLHEAEHQLQEDVGTKRKLEDRLRDLEHMKFVRDRQDQIIESSEAVKKLSEENSRLEKENFSLTRTCQREISLREEHISMLQSRLEEANSSREDVEEKVQAILREKDQQLEAMERQLQQSKKFFEDVSQEKDAECEALEREIRNLRDILAKERKRRTTNGDNQREQLELLEFELERKNSDMEFMVKKRSELEVELQSAKEKIDDLKEVINRLEQDLTSKEVKTELEKLPEMRSLSPASESASDVQSESLANQDFEMSFKVLKEQLRTKDDALRHLEKQQSLLQEVSLRLRLMGERLSSVLCPRKSGTGFEIQEPGEELMSPSSSLHLNQLKVFEDNLEKLLQTVESLRKTESKAKSRIAVLEKEYEDHEAEIAEIRLKNAALLNKLEKRQVEMNQPSIFASELQMQVITAEKKSEGLENELQIAETEVKKLKETKVYLEERLDSAVRELQVLRKKLTVYEDCIYNNDELEISSSSSTRSSPRASPRRAVPAKSPKDNNNTSQQLCQECMWMKEMLDKQESELGKLRIEAFERSVNTKRECASVCSSEMSSSPEGSHQSVQLQTSFRDSSLNRELQEEILSLRSEKELLEHRRGVYESKCSTLQSEVNQLKNVAEELRRNLSSTIPLEEHSEKLRQLETALKKEKMDALGELELTWQERVDMERQMHLRVLKEKDSVLREAEEATLGHRKEKEFLSEQLQARSKELRELQSVLASREEQVVKLEAEVKRLQAEFRKVRKAGEVLIKETTLKIKETMGAKLRDSLEKIRTLQATLAQTKDELERAKDSTSMLEIILRREVDDAFLKRLGEAFPECKPFDWLQTCESCSKMKLMLEEARGDLVELRAQVKAGDPETEWISLLHKLYWVFRRSESRCMQLLVQKSYLQNCALRSIDCPPRKRSLKTVCIVIMAVYRMRHRRLRWTMAAVAHPEKATLVAKITPYIQNVPNSKKLRSLHIAPHSEALSSKYPTHLSKFPLVEGVSVPLRQRARSSDKRVVVTTSSASAKPHKNDDGTQIRQRKMYVIQCNGR</sequence>
<feature type="coiled-coil region" evidence="1">
    <location>
        <begin position="883"/>
        <end position="917"/>
    </location>
</feature>
<feature type="coiled-coil region" evidence="1">
    <location>
        <begin position="1734"/>
        <end position="1809"/>
    </location>
</feature>
<gene>
    <name evidence="4" type="primary">LOC100905154</name>
</gene>
<dbReference type="KEGG" id="goe:100905154"/>
<evidence type="ECO:0000256" key="1">
    <source>
        <dbReference type="SAM" id="Coils"/>
    </source>
</evidence>
<dbReference type="Proteomes" id="UP000694867">
    <property type="component" value="Unplaced"/>
</dbReference>
<evidence type="ECO:0000256" key="2">
    <source>
        <dbReference type="SAM" id="MobiDB-lite"/>
    </source>
</evidence>
<feature type="coiled-coil region" evidence="1">
    <location>
        <begin position="185"/>
        <end position="327"/>
    </location>
</feature>
<proteinExistence type="predicted"/>
<organism evidence="3 4">
    <name type="scientific">Galendromus occidentalis</name>
    <name type="common">western predatory mite</name>
    <dbReference type="NCBI Taxonomy" id="34638"/>
    <lineage>
        <taxon>Eukaryota</taxon>
        <taxon>Metazoa</taxon>
        <taxon>Ecdysozoa</taxon>
        <taxon>Arthropoda</taxon>
        <taxon>Chelicerata</taxon>
        <taxon>Arachnida</taxon>
        <taxon>Acari</taxon>
        <taxon>Parasitiformes</taxon>
        <taxon>Mesostigmata</taxon>
        <taxon>Gamasina</taxon>
        <taxon>Phytoseioidea</taxon>
        <taxon>Phytoseiidae</taxon>
        <taxon>Typhlodrominae</taxon>
        <taxon>Galendromus</taxon>
    </lineage>
</organism>
<accession>A0AAJ7WIW0</accession>
<dbReference type="RefSeq" id="XP_028968492.1">
    <property type="nucleotide sequence ID" value="XM_029112659.1"/>
</dbReference>
<feature type="coiled-coil region" evidence="1">
    <location>
        <begin position="1493"/>
        <end position="1618"/>
    </location>
</feature>
<feature type="compositionally biased region" description="Low complexity" evidence="2">
    <location>
        <begin position="61"/>
        <end position="71"/>
    </location>
</feature>
<feature type="coiled-coil region" evidence="1">
    <location>
        <begin position="1854"/>
        <end position="1949"/>
    </location>
</feature>
<feature type="compositionally biased region" description="Polar residues" evidence="2">
    <location>
        <begin position="72"/>
        <end position="85"/>
    </location>
</feature>
<feature type="compositionally biased region" description="Low complexity" evidence="2">
    <location>
        <begin position="1635"/>
        <end position="1655"/>
    </location>
</feature>
<feature type="coiled-coil region" evidence="1">
    <location>
        <begin position="88"/>
        <end position="147"/>
    </location>
</feature>
<feature type="compositionally biased region" description="Polar residues" evidence="2">
    <location>
        <begin position="45"/>
        <end position="60"/>
    </location>
</feature>
<evidence type="ECO:0000313" key="4">
    <source>
        <dbReference type="RefSeq" id="XP_028968492.1"/>
    </source>
</evidence>
<evidence type="ECO:0000313" key="3">
    <source>
        <dbReference type="Proteomes" id="UP000694867"/>
    </source>
</evidence>
<dbReference type="PANTHER" id="PTHR23159">
    <property type="entry name" value="CENTROSOMAL PROTEIN 2"/>
    <property type="match status" value="1"/>
</dbReference>
<feature type="region of interest" description="Disordered" evidence="2">
    <location>
        <begin position="2153"/>
        <end position="2176"/>
    </location>
</feature>
<keyword evidence="3" id="KW-1185">Reference proteome</keyword>
<keyword evidence="1" id="KW-0175">Coiled coil</keyword>
<feature type="region of interest" description="Disordered" evidence="2">
    <location>
        <begin position="951"/>
        <end position="972"/>
    </location>
</feature>